<keyword evidence="2" id="KW-0677">Repeat</keyword>
<gene>
    <name evidence="5" type="ORF">HAZT_HAZT000888</name>
</gene>
<dbReference type="GO" id="GO:0019208">
    <property type="term" value="F:phosphatase regulator activity"/>
    <property type="evidence" value="ECO:0007669"/>
    <property type="project" value="TreeGrafter"/>
</dbReference>
<feature type="repeat" description="ANK" evidence="4">
    <location>
        <begin position="38"/>
        <end position="70"/>
    </location>
</feature>
<dbReference type="InterPro" id="IPR051226">
    <property type="entry name" value="PP1_Regulatory_Subunit"/>
</dbReference>
<reference evidence="5" key="1">
    <citation type="submission" date="2014-08" db="EMBL/GenBank/DDBJ databases">
        <authorList>
            <person name="Murali S."/>
            <person name="Richards S."/>
            <person name="Bandaranaike D."/>
            <person name="Bellair M."/>
            <person name="Blankenburg K."/>
            <person name="Chao H."/>
            <person name="Dinh H."/>
            <person name="Doddapaneni H."/>
            <person name="Dugan-Rocha S."/>
            <person name="Elkadiri S."/>
            <person name="Gnanaolivu R."/>
            <person name="Hughes D."/>
            <person name="Lee S."/>
            <person name="Li M."/>
            <person name="Ming W."/>
            <person name="Munidasa M."/>
            <person name="Muniz J."/>
            <person name="Nguyen L."/>
            <person name="Osuji N."/>
            <person name="Pu L.-L."/>
            <person name="Puazo M."/>
            <person name="Skinner E."/>
            <person name="Qu C."/>
            <person name="Quiroz J."/>
            <person name="Raj R."/>
            <person name="Weissenberger G."/>
            <person name="Xin Y."/>
            <person name="Zou X."/>
            <person name="Han Y."/>
            <person name="Worley K."/>
            <person name="Muzny D."/>
            <person name="Gibbs R."/>
        </authorList>
    </citation>
    <scope>NUCLEOTIDE SEQUENCE</scope>
    <source>
        <strain evidence="5">HAZT.00-mixed</strain>
        <tissue evidence="5">Whole organism</tissue>
    </source>
</reference>
<evidence type="ECO:0000256" key="1">
    <source>
        <dbReference type="ARBA" id="ARBA00022473"/>
    </source>
</evidence>
<dbReference type="GO" id="GO:0004857">
    <property type="term" value="F:enzyme inhibitor activity"/>
    <property type="evidence" value="ECO:0007669"/>
    <property type="project" value="TreeGrafter"/>
</dbReference>
<dbReference type="PANTHER" id="PTHR24179">
    <property type="entry name" value="PROTEIN PHOSPHATASE 1 REGULATORY SUBUNIT 12"/>
    <property type="match status" value="1"/>
</dbReference>
<comment type="caution">
    <text evidence="5">The sequence shown here is derived from an EMBL/GenBank/DDBJ whole genome shotgun (WGS) entry which is preliminary data.</text>
</comment>
<dbReference type="InterPro" id="IPR002110">
    <property type="entry name" value="Ankyrin_rpt"/>
</dbReference>
<dbReference type="AlphaFoldDB" id="A0A6A0GYF3"/>
<dbReference type="Pfam" id="PF12796">
    <property type="entry name" value="Ank_2"/>
    <property type="match status" value="1"/>
</dbReference>
<dbReference type="PROSITE" id="PS50297">
    <property type="entry name" value="ANK_REP_REGION"/>
    <property type="match status" value="1"/>
</dbReference>
<evidence type="ECO:0000256" key="4">
    <source>
        <dbReference type="PROSITE-ProRule" id="PRU00023"/>
    </source>
</evidence>
<evidence type="ECO:0000256" key="2">
    <source>
        <dbReference type="ARBA" id="ARBA00022737"/>
    </source>
</evidence>
<protein>
    <submittedName>
        <fullName evidence="5">Uncharacterized protein</fullName>
    </submittedName>
</protein>
<keyword evidence="4" id="KW-0040">ANK repeat</keyword>
<dbReference type="Gene3D" id="1.25.40.20">
    <property type="entry name" value="Ankyrin repeat-containing domain"/>
    <property type="match status" value="1"/>
</dbReference>
<sequence length="103" mass="11518">MYAGCMDVCRYVDVCMAVCADYRLLLDAGCNVNAPDLDGWRPLHAAVHWGQTEAVELLCDALADLDALNAVGQTPADLADPSIRPLLDEMRRKHQNRHNRKRK</sequence>
<dbReference type="PANTHER" id="PTHR24179:SF21">
    <property type="entry name" value="MYOSIN BINDING SUBUNIT, ISOFORM O"/>
    <property type="match status" value="1"/>
</dbReference>
<keyword evidence="1" id="KW-0217">Developmental protein</keyword>
<dbReference type="SUPFAM" id="SSF48403">
    <property type="entry name" value="Ankyrin repeat"/>
    <property type="match status" value="1"/>
</dbReference>
<organism evidence="5">
    <name type="scientific">Hyalella azteca</name>
    <name type="common">Amphipod</name>
    <dbReference type="NCBI Taxonomy" id="294128"/>
    <lineage>
        <taxon>Eukaryota</taxon>
        <taxon>Metazoa</taxon>
        <taxon>Ecdysozoa</taxon>
        <taxon>Arthropoda</taxon>
        <taxon>Crustacea</taxon>
        <taxon>Multicrustacea</taxon>
        <taxon>Malacostraca</taxon>
        <taxon>Eumalacostraca</taxon>
        <taxon>Peracarida</taxon>
        <taxon>Amphipoda</taxon>
        <taxon>Senticaudata</taxon>
        <taxon>Talitrida</taxon>
        <taxon>Talitroidea</taxon>
        <taxon>Hyalellidae</taxon>
        <taxon>Hyalella</taxon>
    </lineage>
</organism>
<reference evidence="5" key="2">
    <citation type="journal article" date="2018" name="Environ. Sci. Technol.">
        <title>The Toxicogenome of Hyalella azteca: A Model for Sediment Ecotoxicology and Evolutionary Toxicology.</title>
        <authorList>
            <person name="Poynton H.C."/>
            <person name="Hasenbein S."/>
            <person name="Benoit J.B."/>
            <person name="Sepulveda M.S."/>
            <person name="Poelchau M.F."/>
            <person name="Hughes D.S.T."/>
            <person name="Murali S.C."/>
            <person name="Chen S."/>
            <person name="Glastad K.M."/>
            <person name="Goodisman M.A.D."/>
            <person name="Werren J.H."/>
            <person name="Vineis J.H."/>
            <person name="Bowen J.L."/>
            <person name="Friedrich M."/>
            <person name="Jones J."/>
            <person name="Robertson H.M."/>
            <person name="Feyereisen R."/>
            <person name="Mechler-Hickson A."/>
            <person name="Mathers N."/>
            <person name="Lee C.E."/>
            <person name="Colbourne J.K."/>
            <person name="Biales A."/>
            <person name="Johnston J.S."/>
            <person name="Wellborn G.A."/>
            <person name="Rosendale A.J."/>
            <person name="Cridge A.G."/>
            <person name="Munoz-Torres M.C."/>
            <person name="Bain P.A."/>
            <person name="Manny A.R."/>
            <person name="Major K.M."/>
            <person name="Lambert F.N."/>
            <person name="Vulpe C.D."/>
            <person name="Tuck P."/>
            <person name="Blalock B.J."/>
            <person name="Lin Y.Y."/>
            <person name="Smith M.E."/>
            <person name="Ochoa-Acuna H."/>
            <person name="Chen M.M."/>
            <person name="Childers C.P."/>
            <person name="Qu J."/>
            <person name="Dugan S."/>
            <person name="Lee S.L."/>
            <person name="Chao H."/>
            <person name="Dinh H."/>
            <person name="Han Y."/>
            <person name="Doddapaneni H."/>
            <person name="Worley K.C."/>
            <person name="Muzny D.M."/>
            <person name="Gibbs R.A."/>
            <person name="Richards S."/>
        </authorList>
    </citation>
    <scope>NUCLEOTIDE SEQUENCE</scope>
    <source>
        <strain evidence="5">HAZT.00-mixed</strain>
        <tissue evidence="5">Whole organism</tissue>
    </source>
</reference>
<name>A0A6A0GYF3_HYAAZ</name>
<dbReference type="InterPro" id="IPR036770">
    <property type="entry name" value="Ankyrin_rpt-contain_sf"/>
</dbReference>
<proteinExistence type="inferred from homology"/>
<evidence type="ECO:0000313" key="5">
    <source>
        <dbReference type="EMBL" id="KAA0191787.1"/>
    </source>
</evidence>
<comment type="similarity">
    <text evidence="3">Belongs to the NRARP family.</text>
</comment>
<dbReference type="EMBL" id="JQDR03012079">
    <property type="protein sequence ID" value="KAA0191787.1"/>
    <property type="molecule type" value="Genomic_DNA"/>
</dbReference>
<accession>A0A6A0GYF3</accession>
<evidence type="ECO:0000256" key="3">
    <source>
        <dbReference type="ARBA" id="ARBA00038386"/>
    </source>
</evidence>
<reference evidence="5" key="3">
    <citation type="submission" date="2019-06" db="EMBL/GenBank/DDBJ databases">
        <authorList>
            <person name="Poynton C."/>
            <person name="Hasenbein S."/>
            <person name="Benoit J.B."/>
            <person name="Sepulveda M.S."/>
            <person name="Poelchau M.F."/>
            <person name="Murali S.C."/>
            <person name="Chen S."/>
            <person name="Glastad K.M."/>
            <person name="Werren J.H."/>
            <person name="Vineis J.H."/>
            <person name="Bowen J.L."/>
            <person name="Friedrich M."/>
            <person name="Jones J."/>
            <person name="Robertson H.M."/>
            <person name="Feyereisen R."/>
            <person name="Mechler-Hickson A."/>
            <person name="Mathers N."/>
            <person name="Lee C.E."/>
            <person name="Colbourne J.K."/>
            <person name="Biales A."/>
            <person name="Johnston J.S."/>
            <person name="Wellborn G.A."/>
            <person name="Rosendale A.J."/>
            <person name="Cridge A.G."/>
            <person name="Munoz-Torres M.C."/>
            <person name="Bain P.A."/>
            <person name="Manny A.R."/>
            <person name="Major K.M."/>
            <person name="Lambert F.N."/>
            <person name="Vulpe C.D."/>
            <person name="Tuck P."/>
            <person name="Blalock B.J."/>
            <person name="Lin Y.-Y."/>
            <person name="Smith M.E."/>
            <person name="Ochoa-Acuna H."/>
            <person name="Chen M.-J.M."/>
            <person name="Childers C.P."/>
            <person name="Qu J."/>
            <person name="Dugan S."/>
            <person name="Lee S.L."/>
            <person name="Chao H."/>
            <person name="Dinh H."/>
            <person name="Han Y."/>
            <person name="Doddapaneni H."/>
            <person name="Worley K.C."/>
            <person name="Muzny D.M."/>
            <person name="Gibbs R.A."/>
            <person name="Richards S."/>
        </authorList>
    </citation>
    <scope>NUCLEOTIDE SEQUENCE</scope>
    <source>
        <strain evidence="5">HAZT.00-mixed</strain>
        <tissue evidence="5">Whole organism</tissue>
    </source>
</reference>
<dbReference type="GO" id="GO:0005737">
    <property type="term" value="C:cytoplasm"/>
    <property type="evidence" value="ECO:0007669"/>
    <property type="project" value="TreeGrafter"/>
</dbReference>
<dbReference type="PROSITE" id="PS50088">
    <property type="entry name" value="ANK_REPEAT"/>
    <property type="match status" value="1"/>
</dbReference>
<dbReference type="Proteomes" id="UP000711488">
    <property type="component" value="Unassembled WGS sequence"/>
</dbReference>